<comment type="caution">
    <text evidence="3">The sequence shown here is derived from an EMBL/GenBank/DDBJ whole genome shotgun (WGS) entry which is preliminary data.</text>
</comment>
<dbReference type="OrthoDB" id="1845088at2759"/>
<keyword evidence="4" id="KW-1185">Reference proteome</keyword>
<proteinExistence type="predicted"/>
<dbReference type="EMBL" id="BDDD01001585">
    <property type="protein sequence ID" value="GAV77189.1"/>
    <property type="molecule type" value="Genomic_DNA"/>
</dbReference>
<feature type="transmembrane region" description="Helical" evidence="2">
    <location>
        <begin position="193"/>
        <end position="210"/>
    </location>
</feature>
<protein>
    <submittedName>
        <fullName evidence="3">UBN2 domain-containing protein</fullName>
    </submittedName>
</protein>
<accession>A0A1Q3CAD7</accession>
<sequence length="213" mass="23011">DNQPNPAAIAWQEQYQLLLSLLVSSLSESVIPIVVGLNTSHEVCTALESAFASPSNTRVLHLHMQMQRSQENVESVSTFLQRLKSHADELSAAGRPVSPTNFNIYVFKGLKSESKDLVTTLSARSNLVAYLELLGLLLSHDSLHNTTLDSLSQSPPTSSTTNTSPNANLSQRTPSSPNPSQQNSFNNHGRDRSIVGVVVAGIVTIVLLLVDGR</sequence>
<dbReference type="Pfam" id="PF14223">
    <property type="entry name" value="Retrotran_gag_2"/>
    <property type="match status" value="1"/>
</dbReference>
<evidence type="ECO:0000256" key="2">
    <source>
        <dbReference type="SAM" id="Phobius"/>
    </source>
</evidence>
<dbReference type="AlphaFoldDB" id="A0A1Q3CAD7"/>
<evidence type="ECO:0000313" key="3">
    <source>
        <dbReference type="EMBL" id="GAV77189.1"/>
    </source>
</evidence>
<dbReference type="PANTHER" id="PTHR47481">
    <property type="match status" value="1"/>
</dbReference>
<feature type="region of interest" description="Disordered" evidence="1">
    <location>
        <begin position="148"/>
        <end position="188"/>
    </location>
</feature>
<feature type="non-terminal residue" evidence="3">
    <location>
        <position position="1"/>
    </location>
</feature>
<dbReference type="Proteomes" id="UP000187406">
    <property type="component" value="Unassembled WGS sequence"/>
</dbReference>
<name>A0A1Q3CAD7_CEPFO</name>
<gene>
    <name evidence="3" type="ORF">CFOL_v3_20661</name>
</gene>
<evidence type="ECO:0000256" key="1">
    <source>
        <dbReference type="SAM" id="MobiDB-lite"/>
    </source>
</evidence>
<dbReference type="InParanoid" id="A0A1Q3CAD7"/>
<reference evidence="4" key="1">
    <citation type="submission" date="2016-04" db="EMBL/GenBank/DDBJ databases">
        <title>Cephalotus genome sequencing.</title>
        <authorList>
            <person name="Fukushima K."/>
            <person name="Hasebe M."/>
            <person name="Fang X."/>
        </authorList>
    </citation>
    <scope>NUCLEOTIDE SEQUENCE [LARGE SCALE GENOMIC DNA]</scope>
    <source>
        <strain evidence="4">cv. St1</strain>
    </source>
</reference>
<keyword evidence="2" id="KW-0812">Transmembrane</keyword>
<organism evidence="3 4">
    <name type="scientific">Cephalotus follicularis</name>
    <name type="common">Albany pitcher plant</name>
    <dbReference type="NCBI Taxonomy" id="3775"/>
    <lineage>
        <taxon>Eukaryota</taxon>
        <taxon>Viridiplantae</taxon>
        <taxon>Streptophyta</taxon>
        <taxon>Embryophyta</taxon>
        <taxon>Tracheophyta</taxon>
        <taxon>Spermatophyta</taxon>
        <taxon>Magnoliopsida</taxon>
        <taxon>eudicotyledons</taxon>
        <taxon>Gunneridae</taxon>
        <taxon>Pentapetalae</taxon>
        <taxon>rosids</taxon>
        <taxon>fabids</taxon>
        <taxon>Oxalidales</taxon>
        <taxon>Cephalotaceae</taxon>
        <taxon>Cephalotus</taxon>
    </lineage>
</organism>
<evidence type="ECO:0000313" key="4">
    <source>
        <dbReference type="Proteomes" id="UP000187406"/>
    </source>
</evidence>
<keyword evidence="2" id="KW-0472">Membrane</keyword>
<keyword evidence="2" id="KW-1133">Transmembrane helix</keyword>
<feature type="compositionally biased region" description="Low complexity" evidence="1">
    <location>
        <begin position="148"/>
        <end position="187"/>
    </location>
</feature>
<dbReference type="PANTHER" id="PTHR47481:SF43">
    <property type="entry name" value="RETROTRANSPOSON COPIA-LIKE N-TERMINAL DOMAIN-CONTAINING PROTEIN"/>
    <property type="match status" value="1"/>
</dbReference>